<feature type="region of interest" description="Disordered" evidence="1">
    <location>
        <begin position="1"/>
        <end position="34"/>
    </location>
</feature>
<evidence type="ECO:0000313" key="2">
    <source>
        <dbReference type="EMBL" id="KAF5227799.1"/>
    </source>
</evidence>
<dbReference type="AlphaFoldDB" id="A0A8H4YGA1"/>
<sequence length="34" mass="3992">MFAVQHAGFDQRKRVREEEELANANGMSFSEHRN</sequence>
<comment type="caution">
    <text evidence="2">The sequence shown here is derived from an EMBL/GenBank/DDBJ whole genome shotgun (WGS) entry which is preliminary data.</text>
</comment>
<gene>
    <name evidence="2" type="ORF">FOXYS1_16044</name>
</gene>
<dbReference type="Proteomes" id="UP000558688">
    <property type="component" value="Unassembled WGS sequence"/>
</dbReference>
<accession>A0A8H4YGA1</accession>
<proteinExistence type="predicted"/>
<feature type="non-terminal residue" evidence="2">
    <location>
        <position position="34"/>
    </location>
</feature>
<protein>
    <submittedName>
        <fullName evidence="2">Uncharacterized protein</fullName>
    </submittedName>
</protein>
<organism evidence="2 3">
    <name type="scientific">Fusarium oxysporum</name>
    <name type="common">Fusarium vascular wilt</name>
    <dbReference type="NCBI Taxonomy" id="5507"/>
    <lineage>
        <taxon>Eukaryota</taxon>
        <taxon>Fungi</taxon>
        <taxon>Dikarya</taxon>
        <taxon>Ascomycota</taxon>
        <taxon>Pezizomycotina</taxon>
        <taxon>Sordariomycetes</taxon>
        <taxon>Hypocreomycetidae</taxon>
        <taxon>Hypocreales</taxon>
        <taxon>Nectriaceae</taxon>
        <taxon>Fusarium</taxon>
        <taxon>Fusarium oxysporum species complex</taxon>
    </lineage>
</organism>
<dbReference type="EMBL" id="JAAFOW010004903">
    <property type="protein sequence ID" value="KAF5227799.1"/>
    <property type="molecule type" value="Genomic_DNA"/>
</dbReference>
<reference evidence="2" key="1">
    <citation type="submission" date="2020-02" db="EMBL/GenBank/DDBJ databases">
        <title>Identification and distribution of gene clusters putatively required for synthesis of sphingolipid metabolism inhibitors in phylogenetically diverse species of the filamentous fungus Fusarium.</title>
        <authorList>
            <person name="Kim H.-S."/>
            <person name="Busman M."/>
            <person name="Brown D.W."/>
            <person name="Divon H."/>
            <person name="Uhlig S."/>
            <person name="Proctor R.H."/>
        </authorList>
    </citation>
    <scope>NUCLEOTIDE SEQUENCE [LARGE SCALE GENOMIC DNA]</scope>
    <source>
        <strain evidence="2">NRRL 39464</strain>
    </source>
</reference>
<evidence type="ECO:0000313" key="3">
    <source>
        <dbReference type="Proteomes" id="UP000558688"/>
    </source>
</evidence>
<evidence type="ECO:0000256" key="1">
    <source>
        <dbReference type="SAM" id="MobiDB-lite"/>
    </source>
</evidence>
<name>A0A8H4YGA1_FUSOX</name>